<evidence type="ECO:0000313" key="7">
    <source>
        <dbReference type="Proteomes" id="UP000441399"/>
    </source>
</evidence>
<keyword evidence="1" id="KW-0805">Transcription regulation</keyword>
<dbReference type="SUPFAM" id="SSF46689">
    <property type="entry name" value="Homeodomain-like"/>
    <property type="match status" value="1"/>
</dbReference>
<organism evidence="6 7">
    <name type="scientific">BD1-7 clade bacterium</name>
    <dbReference type="NCBI Taxonomy" id="2029982"/>
    <lineage>
        <taxon>Bacteria</taxon>
        <taxon>Pseudomonadati</taxon>
        <taxon>Pseudomonadota</taxon>
        <taxon>Gammaproteobacteria</taxon>
        <taxon>Cellvibrionales</taxon>
        <taxon>Spongiibacteraceae</taxon>
        <taxon>BD1-7 clade</taxon>
    </lineage>
</organism>
<evidence type="ECO:0000256" key="1">
    <source>
        <dbReference type="ARBA" id="ARBA00023015"/>
    </source>
</evidence>
<evidence type="ECO:0000256" key="2">
    <source>
        <dbReference type="ARBA" id="ARBA00023125"/>
    </source>
</evidence>
<dbReference type="InterPro" id="IPR018062">
    <property type="entry name" value="HTH_AraC-typ_CS"/>
</dbReference>
<dbReference type="GO" id="GO:0003700">
    <property type="term" value="F:DNA-binding transcription factor activity"/>
    <property type="evidence" value="ECO:0007669"/>
    <property type="project" value="InterPro"/>
</dbReference>
<evidence type="ECO:0000313" key="6">
    <source>
        <dbReference type="EMBL" id="CAA0109596.1"/>
    </source>
</evidence>
<gene>
    <name evidence="6" type="primary">virS_1</name>
    <name evidence="5" type="synonym">virS_3</name>
    <name evidence="6" type="ORF">OPDIPICF_01483</name>
    <name evidence="5" type="ORF">OPDIPICF_03952</name>
</gene>
<dbReference type="GO" id="GO:0000976">
    <property type="term" value="F:transcription cis-regulatory region binding"/>
    <property type="evidence" value="ECO:0007669"/>
    <property type="project" value="TreeGrafter"/>
</dbReference>
<dbReference type="OrthoDB" id="9809338at2"/>
<dbReference type="PANTHER" id="PTHR47894:SF4">
    <property type="entry name" value="HTH-TYPE TRANSCRIPTIONAL REGULATOR GADX"/>
    <property type="match status" value="1"/>
</dbReference>
<dbReference type="InterPro" id="IPR032687">
    <property type="entry name" value="AraC-type_N"/>
</dbReference>
<dbReference type="PRINTS" id="PR00032">
    <property type="entry name" value="HTHARAC"/>
</dbReference>
<accession>A0A5S9PXC8</accession>
<dbReference type="EMBL" id="CACSIO010000003">
    <property type="protein sequence ID" value="CAA0094280.1"/>
    <property type="molecule type" value="Genomic_DNA"/>
</dbReference>
<keyword evidence="7" id="KW-1185">Reference proteome</keyword>
<dbReference type="AlphaFoldDB" id="A0A5S9PXC8"/>
<protein>
    <submittedName>
        <fullName evidence="6">HTH-type transcriptional regulator VirS</fullName>
    </submittedName>
</protein>
<sequence length="342" mass="38233">MINQDKSVLMEHAFLLAHGLVNYGYTVEKACRRLALPAPNHLVRGSRLPLHRFIRLLDICVDCTGDPLFALRTSFFASPSAMQLANSLALNASYVSEAMGIYMEYQPIFNSGIQTYLTVNESDVHVRHQVLGDYSCEQVGQLMELRSGFLCRTLKNITGVPLSESMIEVSFKHSPRVPVSEYRAVIDTRFVFDAEYNGGKIARSVYDMPTINPDGDMLHLAKQKALAARHTELPEQGRLAVAIMQMLPGLLANRKPLQQQVAEQLNTSVSTLRRRLAAEGYSFQQLVNRARVEHGQQLLLETGQPIADVARAAGFSETSTFTSTFKRLTGLTPSQYRKKRQT</sequence>
<proteinExistence type="predicted"/>
<dbReference type="Proteomes" id="UP000441399">
    <property type="component" value="Unassembled WGS sequence"/>
</dbReference>
<dbReference type="GO" id="GO:0005829">
    <property type="term" value="C:cytosol"/>
    <property type="evidence" value="ECO:0007669"/>
    <property type="project" value="TreeGrafter"/>
</dbReference>
<dbReference type="PANTHER" id="PTHR47894">
    <property type="entry name" value="HTH-TYPE TRANSCRIPTIONAL REGULATOR GADX"/>
    <property type="match status" value="1"/>
</dbReference>
<keyword evidence="2" id="KW-0238">DNA-binding</keyword>
<dbReference type="EMBL" id="CACSIO010000012">
    <property type="protein sequence ID" value="CAA0109596.1"/>
    <property type="molecule type" value="Genomic_DNA"/>
</dbReference>
<dbReference type="PROSITE" id="PS00041">
    <property type="entry name" value="HTH_ARAC_FAMILY_1"/>
    <property type="match status" value="1"/>
</dbReference>
<dbReference type="PROSITE" id="PS01124">
    <property type="entry name" value="HTH_ARAC_FAMILY_2"/>
    <property type="match status" value="1"/>
</dbReference>
<dbReference type="InterPro" id="IPR018060">
    <property type="entry name" value="HTH_AraC"/>
</dbReference>
<dbReference type="Gene3D" id="1.10.10.60">
    <property type="entry name" value="Homeodomain-like"/>
    <property type="match status" value="1"/>
</dbReference>
<feature type="domain" description="HTH araC/xylS-type" evidence="4">
    <location>
        <begin position="241"/>
        <end position="339"/>
    </location>
</feature>
<dbReference type="InterPro" id="IPR020449">
    <property type="entry name" value="Tscrpt_reg_AraC-type_HTH"/>
</dbReference>
<dbReference type="Pfam" id="PF12833">
    <property type="entry name" value="HTH_18"/>
    <property type="match status" value="1"/>
</dbReference>
<dbReference type="Pfam" id="PF12625">
    <property type="entry name" value="Arabinose_bd"/>
    <property type="match status" value="1"/>
</dbReference>
<evidence type="ECO:0000313" key="5">
    <source>
        <dbReference type="EMBL" id="CAA0094280.1"/>
    </source>
</evidence>
<evidence type="ECO:0000256" key="3">
    <source>
        <dbReference type="ARBA" id="ARBA00023163"/>
    </source>
</evidence>
<evidence type="ECO:0000259" key="4">
    <source>
        <dbReference type="PROSITE" id="PS01124"/>
    </source>
</evidence>
<dbReference type="SMART" id="SM00342">
    <property type="entry name" value="HTH_ARAC"/>
    <property type="match status" value="1"/>
</dbReference>
<keyword evidence="3" id="KW-0804">Transcription</keyword>
<reference evidence="6 7" key="1">
    <citation type="submission" date="2019-11" db="EMBL/GenBank/DDBJ databases">
        <authorList>
            <person name="Holert J."/>
        </authorList>
    </citation>
    <scope>NUCLEOTIDE SEQUENCE [LARGE SCALE GENOMIC DNA]</scope>
    <source>
        <strain evidence="6">SB11_3</strain>
    </source>
</reference>
<dbReference type="InterPro" id="IPR009057">
    <property type="entry name" value="Homeodomain-like_sf"/>
</dbReference>
<name>A0A5S9PXC8_9GAMM</name>